<feature type="domain" description="Glycosyltransferase subfamily 4-like N-terminal" evidence="3">
    <location>
        <begin position="55"/>
        <end position="165"/>
    </location>
</feature>
<keyword evidence="5" id="KW-1185">Reference proteome</keyword>
<dbReference type="CDD" id="cd03809">
    <property type="entry name" value="GT4_MtfB-like"/>
    <property type="match status" value="1"/>
</dbReference>
<evidence type="ECO:0000259" key="2">
    <source>
        <dbReference type="Pfam" id="PF00534"/>
    </source>
</evidence>
<dbReference type="AlphaFoldDB" id="A0A1H1N7B3"/>
<gene>
    <name evidence="4" type="ORF">SAMN05216490_0257</name>
</gene>
<feature type="domain" description="Glycosyl transferase family 1" evidence="2">
    <location>
        <begin position="182"/>
        <end position="307"/>
    </location>
</feature>
<dbReference type="Proteomes" id="UP000199679">
    <property type="component" value="Chromosome I"/>
</dbReference>
<dbReference type="Pfam" id="PF13439">
    <property type="entry name" value="Glyco_transf_4"/>
    <property type="match status" value="1"/>
</dbReference>
<evidence type="ECO:0000256" key="1">
    <source>
        <dbReference type="ARBA" id="ARBA00022679"/>
    </source>
</evidence>
<dbReference type="RefSeq" id="WP_091367967.1">
    <property type="nucleotide sequence ID" value="NZ_LT629740.1"/>
</dbReference>
<sequence>MVTKPSILLTFDSMKYPNSGFFSFGKSLGDAVLTQNAGRYKLYYYVHQRANYLFNKKVSLVFLSKLHKLFFPEPSRFALVHFTDQYCRLKPQKVKGKKVLTIHDINPVHEQRKSERKIQKHLRKLQGYIDVCDRVVAISHFVAGDILKYFPEAKDKIRVIYNGADILQVDDAHEPNYLPPAKFLFAIGFIAPKKNFHVLPALLIGNDYTLVISGVETPYKSKIMEEAEKLDCADRVKITGPISEADKAWYYKNCAAFVFPSLAEGFGLPVIEAMHFGKPVFLSTHTSLPEIGGDAAFYFNSFEPEAMRQVFTKGMETFETENWQQKVIAHAMKFDWHETANQYLALYDECLK</sequence>
<dbReference type="STRING" id="652787.SAMN05216490_0257"/>
<dbReference type="Pfam" id="PF00534">
    <property type="entry name" value="Glycos_transf_1"/>
    <property type="match status" value="1"/>
</dbReference>
<accession>A0A1H1N7B3</accession>
<evidence type="ECO:0000259" key="3">
    <source>
        <dbReference type="Pfam" id="PF13439"/>
    </source>
</evidence>
<dbReference type="SUPFAM" id="SSF53756">
    <property type="entry name" value="UDP-Glycosyltransferase/glycogen phosphorylase"/>
    <property type="match status" value="1"/>
</dbReference>
<evidence type="ECO:0000313" key="4">
    <source>
        <dbReference type="EMBL" id="SDR94886.1"/>
    </source>
</evidence>
<dbReference type="GO" id="GO:0016757">
    <property type="term" value="F:glycosyltransferase activity"/>
    <property type="evidence" value="ECO:0007669"/>
    <property type="project" value="InterPro"/>
</dbReference>
<protein>
    <submittedName>
        <fullName evidence="4">Glycosyltransferase involved in cell wall bisynthesis</fullName>
    </submittedName>
</protein>
<dbReference type="PANTHER" id="PTHR46401">
    <property type="entry name" value="GLYCOSYLTRANSFERASE WBBK-RELATED"/>
    <property type="match status" value="1"/>
</dbReference>
<dbReference type="OrthoDB" id="9801609at2"/>
<dbReference type="InterPro" id="IPR001296">
    <property type="entry name" value="Glyco_trans_1"/>
</dbReference>
<organism evidence="4 5">
    <name type="scientific">Mucilaginibacter mallensis</name>
    <dbReference type="NCBI Taxonomy" id="652787"/>
    <lineage>
        <taxon>Bacteria</taxon>
        <taxon>Pseudomonadati</taxon>
        <taxon>Bacteroidota</taxon>
        <taxon>Sphingobacteriia</taxon>
        <taxon>Sphingobacteriales</taxon>
        <taxon>Sphingobacteriaceae</taxon>
        <taxon>Mucilaginibacter</taxon>
    </lineage>
</organism>
<dbReference type="EMBL" id="LT629740">
    <property type="protein sequence ID" value="SDR94886.1"/>
    <property type="molecule type" value="Genomic_DNA"/>
</dbReference>
<dbReference type="PANTHER" id="PTHR46401:SF2">
    <property type="entry name" value="GLYCOSYLTRANSFERASE WBBK-RELATED"/>
    <property type="match status" value="1"/>
</dbReference>
<reference evidence="4 5" key="1">
    <citation type="submission" date="2016-10" db="EMBL/GenBank/DDBJ databases">
        <authorList>
            <person name="de Groot N.N."/>
        </authorList>
    </citation>
    <scope>NUCLEOTIDE SEQUENCE [LARGE SCALE GENOMIC DNA]</scope>
    <source>
        <strain evidence="4 5">MP1X4</strain>
    </source>
</reference>
<evidence type="ECO:0000313" key="5">
    <source>
        <dbReference type="Proteomes" id="UP000199679"/>
    </source>
</evidence>
<dbReference type="InterPro" id="IPR028098">
    <property type="entry name" value="Glyco_trans_4-like_N"/>
</dbReference>
<name>A0A1H1N7B3_MUCMA</name>
<proteinExistence type="predicted"/>
<dbReference type="Gene3D" id="3.40.50.2000">
    <property type="entry name" value="Glycogen Phosphorylase B"/>
    <property type="match status" value="2"/>
</dbReference>
<keyword evidence="1 4" id="KW-0808">Transferase</keyword>